<organism evidence="1 2">
    <name type="scientific">Phytophthora infestans (strain T30-4)</name>
    <name type="common">Potato late blight agent</name>
    <dbReference type="NCBI Taxonomy" id="403677"/>
    <lineage>
        <taxon>Eukaryota</taxon>
        <taxon>Sar</taxon>
        <taxon>Stramenopiles</taxon>
        <taxon>Oomycota</taxon>
        <taxon>Peronosporomycetes</taxon>
        <taxon>Peronosporales</taxon>
        <taxon>Peronosporaceae</taxon>
        <taxon>Phytophthora</taxon>
    </lineage>
</organism>
<sequence>MFSALKRAAELARRPDIAAQDDIDTFIVLRFLRRLRDAVRDFIFKVIDKDNFTIAGRCGSRIVEEVPLHNGRYFVVAYNHSLVGHAIGLRVQGKKGKIRRIFDLKDPKPVPSAMDWIPFVPCIRPFIVFKKKEKTLVRTKDKTQWEKG</sequence>
<dbReference type="AlphaFoldDB" id="D0NJA5"/>
<keyword evidence="2" id="KW-1185">Reference proteome</keyword>
<gene>
    <name evidence="1" type="ORF">PITG_12201</name>
</gene>
<reference evidence="2" key="1">
    <citation type="journal article" date="2009" name="Nature">
        <title>Genome sequence and analysis of the Irish potato famine pathogen Phytophthora infestans.</title>
        <authorList>
            <consortium name="The Broad Institute Genome Sequencing Platform"/>
            <person name="Haas B.J."/>
            <person name="Kamoun S."/>
            <person name="Zody M.C."/>
            <person name="Jiang R.H."/>
            <person name="Handsaker R.E."/>
            <person name="Cano L.M."/>
            <person name="Grabherr M."/>
            <person name="Kodira C.D."/>
            <person name="Raffaele S."/>
            <person name="Torto-Alalibo T."/>
            <person name="Bozkurt T.O."/>
            <person name="Ah-Fong A.M."/>
            <person name="Alvarado L."/>
            <person name="Anderson V.L."/>
            <person name="Armstrong M.R."/>
            <person name="Avrova A."/>
            <person name="Baxter L."/>
            <person name="Beynon J."/>
            <person name="Boevink P.C."/>
            <person name="Bollmann S.R."/>
            <person name="Bos J.I."/>
            <person name="Bulone V."/>
            <person name="Cai G."/>
            <person name="Cakir C."/>
            <person name="Carrington J.C."/>
            <person name="Chawner M."/>
            <person name="Conti L."/>
            <person name="Costanzo S."/>
            <person name="Ewan R."/>
            <person name="Fahlgren N."/>
            <person name="Fischbach M.A."/>
            <person name="Fugelstad J."/>
            <person name="Gilroy E.M."/>
            <person name="Gnerre S."/>
            <person name="Green P.J."/>
            <person name="Grenville-Briggs L.J."/>
            <person name="Griffith J."/>
            <person name="Grunwald N.J."/>
            <person name="Horn K."/>
            <person name="Horner N.R."/>
            <person name="Hu C.H."/>
            <person name="Huitema E."/>
            <person name="Jeong D.H."/>
            <person name="Jones A.M."/>
            <person name="Jones J.D."/>
            <person name="Jones R.W."/>
            <person name="Karlsson E.K."/>
            <person name="Kunjeti S.G."/>
            <person name="Lamour K."/>
            <person name="Liu Z."/>
            <person name="Ma L."/>
            <person name="Maclean D."/>
            <person name="Chibucos M.C."/>
            <person name="McDonald H."/>
            <person name="McWalters J."/>
            <person name="Meijer H.J."/>
            <person name="Morgan W."/>
            <person name="Morris P.F."/>
            <person name="Munro C.A."/>
            <person name="O'Neill K."/>
            <person name="Ospina-Giraldo M."/>
            <person name="Pinzon A."/>
            <person name="Pritchard L."/>
            <person name="Ramsahoye B."/>
            <person name="Ren Q."/>
            <person name="Restrepo S."/>
            <person name="Roy S."/>
            <person name="Sadanandom A."/>
            <person name="Savidor A."/>
            <person name="Schornack S."/>
            <person name="Schwartz D.C."/>
            <person name="Schumann U.D."/>
            <person name="Schwessinger B."/>
            <person name="Seyer L."/>
            <person name="Sharpe T."/>
            <person name="Silvar C."/>
            <person name="Song J."/>
            <person name="Studholme D.J."/>
            <person name="Sykes S."/>
            <person name="Thines M."/>
            <person name="van de Vondervoort P.J."/>
            <person name="Phuntumart V."/>
            <person name="Wawra S."/>
            <person name="Weide R."/>
            <person name="Win J."/>
            <person name="Young C."/>
            <person name="Zhou S."/>
            <person name="Fry W."/>
            <person name="Meyers B.C."/>
            <person name="van West P."/>
            <person name="Ristaino J."/>
            <person name="Govers F."/>
            <person name="Birch P.R."/>
            <person name="Whisson S.C."/>
            <person name="Judelson H.S."/>
            <person name="Nusbaum C."/>
        </authorList>
    </citation>
    <scope>NUCLEOTIDE SEQUENCE [LARGE SCALE GENOMIC DNA]</scope>
    <source>
        <strain evidence="2">T30-4</strain>
    </source>
</reference>
<dbReference type="GeneID" id="9473205"/>
<evidence type="ECO:0000313" key="2">
    <source>
        <dbReference type="Proteomes" id="UP000006643"/>
    </source>
</evidence>
<evidence type="ECO:0000313" key="1">
    <source>
        <dbReference type="EMBL" id="EEY59623.1"/>
    </source>
</evidence>
<dbReference type="InParanoid" id="D0NJA5"/>
<dbReference type="RefSeq" id="XP_002900816.1">
    <property type="nucleotide sequence ID" value="XM_002900770.1"/>
</dbReference>
<dbReference type="VEuPathDB" id="FungiDB:PITG_12201"/>
<accession>D0NJA5</accession>
<dbReference type="EMBL" id="DS028141">
    <property type="protein sequence ID" value="EEY59623.1"/>
    <property type="molecule type" value="Genomic_DNA"/>
</dbReference>
<dbReference type="OrthoDB" id="115201at2759"/>
<dbReference type="KEGG" id="pif:PITG_12201"/>
<name>D0NJA5_PHYIT</name>
<dbReference type="HOGENOM" id="CLU_081722_1_0_1"/>
<proteinExistence type="predicted"/>
<dbReference type="Proteomes" id="UP000006643">
    <property type="component" value="Unassembled WGS sequence"/>
</dbReference>
<protein>
    <submittedName>
        <fullName evidence="1">Uncharacterized protein</fullName>
    </submittedName>
</protein>